<dbReference type="AlphaFoldDB" id="A0AAW0AJB3"/>
<dbReference type="Proteomes" id="UP001362999">
    <property type="component" value="Unassembled WGS sequence"/>
</dbReference>
<accession>A0AAW0AJB3</accession>
<evidence type="ECO:0000256" key="1">
    <source>
        <dbReference type="SAM" id="MobiDB-lite"/>
    </source>
</evidence>
<reference evidence="2 3" key="1">
    <citation type="journal article" date="2024" name="J Genomics">
        <title>Draft genome sequencing and assembly of Favolaschia claudopus CIRM-BRFM 2984 isolated from oak limbs.</title>
        <authorList>
            <person name="Navarro D."/>
            <person name="Drula E."/>
            <person name="Chaduli D."/>
            <person name="Cazenave R."/>
            <person name="Ahrendt S."/>
            <person name="Wang J."/>
            <person name="Lipzen A."/>
            <person name="Daum C."/>
            <person name="Barry K."/>
            <person name="Grigoriev I.V."/>
            <person name="Favel A."/>
            <person name="Rosso M.N."/>
            <person name="Martin F."/>
        </authorList>
    </citation>
    <scope>NUCLEOTIDE SEQUENCE [LARGE SCALE GENOMIC DNA]</scope>
    <source>
        <strain evidence="2 3">CIRM-BRFM 2984</strain>
    </source>
</reference>
<keyword evidence="3" id="KW-1185">Reference proteome</keyword>
<proteinExistence type="predicted"/>
<evidence type="ECO:0000313" key="2">
    <source>
        <dbReference type="EMBL" id="KAK7012858.1"/>
    </source>
</evidence>
<protein>
    <submittedName>
        <fullName evidence="2">Uncharacterized protein</fullName>
    </submittedName>
</protein>
<feature type="region of interest" description="Disordered" evidence="1">
    <location>
        <begin position="1"/>
        <end position="22"/>
    </location>
</feature>
<organism evidence="2 3">
    <name type="scientific">Favolaschia claudopus</name>
    <dbReference type="NCBI Taxonomy" id="2862362"/>
    <lineage>
        <taxon>Eukaryota</taxon>
        <taxon>Fungi</taxon>
        <taxon>Dikarya</taxon>
        <taxon>Basidiomycota</taxon>
        <taxon>Agaricomycotina</taxon>
        <taxon>Agaricomycetes</taxon>
        <taxon>Agaricomycetidae</taxon>
        <taxon>Agaricales</taxon>
        <taxon>Marasmiineae</taxon>
        <taxon>Mycenaceae</taxon>
        <taxon>Favolaschia</taxon>
    </lineage>
</organism>
<dbReference type="EMBL" id="JAWWNJ010000063">
    <property type="protein sequence ID" value="KAK7012858.1"/>
    <property type="molecule type" value="Genomic_DNA"/>
</dbReference>
<sequence>MAHPVAHLSRDDIQTPPYPPPLVAQPAPTPAIILASVPQTAVWNLFRALEEQTHFETTTYGYWTSVLTSILPANRRFQIEPQYALRRSAPQGHQPSNSQSSIGGEHRGREVEGREPGLLLPDFMVTKAIPMVLGAARRKDVLSIIEIKTPFNDVGDFSRNPSPLDLAEAREQLENYVTRIAEIQGHATFPFVAYLVYGRIYQSVTGTQQPGQPVNLLQFVWDQADWVFVTPSPGHTPFLDKLARVSSDNWNL</sequence>
<feature type="compositionally biased region" description="Polar residues" evidence="1">
    <location>
        <begin position="91"/>
        <end position="102"/>
    </location>
</feature>
<evidence type="ECO:0000313" key="3">
    <source>
        <dbReference type="Proteomes" id="UP001362999"/>
    </source>
</evidence>
<comment type="caution">
    <text evidence="2">The sequence shown here is derived from an EMBL/GenBank/DDBJ whole genome shotgun (WGS) entry which is preliminary data.</text>
</comment>
<gene>
    <name evidence="2" type="ORF">R3P38DRAFT_1563498</name>
</gene>
<name>A0AAW0AJB3_9AGAR</name>
<feature type="region of interest" description="Disordered" evidence="1">
    <location>
        <begin position="86"/>
        <end position="111"/>
    </location>
</feature>